<reference evidence="2 3" key="1">
    <citation type="submission" date="2016-05" db="EMBL/GenBank/DDBJ databases">
        <title>A degradative enzymes factory behind the ericoid mycorrhizal symbiosis.</title>
        <authorList>
            <consortium name="DOE Joint Genome Institute"/>
            <person name="Martino E."/>
            <person name="Morin E."/>
            <person name="Grelet G."/>
            <person name="Kuo A."/>
            <person name="Kohler A."/>
            <person name="Daghino S."/>
            <person name="Barry K."/>
            <person name="Choi C."/>
            <person name="Cichocki N."/>
            <person name="Clum A."/>
            <person name="Copeland A."/>
            <person name="Hainaut M."/>
            <person name="Haridas S."/>
            <person name="Labutti K."/>
            <person name="Lindquist E."/>
            <person name="Lipzen A."/>
            <person name="Khouja H.-R."/>
            <person name="Murat C."/>
            <person name="Ohm R."/>
            <person name="Olson A."/>
            <person name="Spatafora J."/>
            <person name="Veneault-Fourrey C."/>
            <person name="Henrissat B."/>
            <person name="Grigoriev I."/>
            <person name="Martin F."/>
            <person name="Perotto S."/>
        </authorList>
    </citation>
    <scope>NUCLEOTIDE SEQUENCE [LARGE SCALE GENOMIC DNA]</scope>
    <source>
        <strain evidence="2 3">UAMH 7357</strain>
    </source>
</reference>
<keyword evidence="3" id="KW-1185">Reference proteome</keyword>
<evidence type="ECO:0000256" key="1">
    <source>
        <dbReference type="SAM" id="Phobius"/>
    </source>
</evidence>
<dbReference type="OrthoDB" id="1658288at2759"/>
<dbReference type="Proteomes" id="UP000235672">
    <property type="component" value="Unassembled WGS sequence"/>
</dbReference>
<protein>
    <submittedName>
        <fullName evidence="2">Uncharacterized protein</fullName>
    </submittedName>
</protein>
<feature type="transmembrane region" description="Helical" evidence="1">
    <location>
        <begin position="17"/>
        <end position="38"/>
    </location>
</feature>
<gene>
    <name evidence="2" type="ORF">NA56DRAFT_700056</name>
</gene>
<proteinExistence type="predicted"/>
<keyword evidence="1" id="KW-0812">Transmembrane</keyword>
<dbReference type="STRING" id="1745343.A0A2J6QDV9"/>
<dbReference type="EMBL" id="KZ613472">
    <property type="protein sequence ID" value="PMD24428.1"/>
    <property type="molecule type" value="Genomic_DNA"/>
</dbReference>
<sequence>MATLVDTHSVNTFKQSYFFKGFSAMLVAVSHVGNFFLWHHLFRPLGDRISYLEANKIPKELTTSTTSVLEQTRHIIGWCSVSTYHAGSREADYQIEHSRLPQPHPGCILEKCSIAGGQFITAGTSVALGLRDRPVRITRLGYLRKMKWILKKYVIFALLHLVRASIEHDLADDTMGFAYSMNTEDITESPNPLEPTSALSVLLHKENRHLILCNIDGDEVKEKRLRDPDSGSNIPGTNKMYHTFQDRVEQLYESLEKMIDYEIDSNSQNGVKINFRARRYVEGWDFKDLIGKGWVDFTRSIHAITLFGRGYGSLIEPTEASIDCHYWSALPPDKFYLAASAWDLNQIMDMYGGDPYSRPPTISEGISWFNPGAKGSQCRCANGKKRFSMNHSREHTEFAQVLLPTKVVAHRYSANQPFTIDKKAAVVFGHNITWPWLFKDFGHPEYAAEGGEGQDAMDIDTKIDEDSSLSAGRSHMDVAALQSSSQGPQISVDLHSLPSIYSSEVDAAAAALLPIQENREALEPQNNVFWEARS</sequence>
<keyword evidence="1" id="KW-1133">Transmembrane helix</keyword>
<accession>A0A2J6QDV9</accession>
<dbReference type="AlphaFoldDB" id="A0A2J6QDV9"/>
<organism evidence="2 3">
    <name type="scientific">Hyaloscypha hepaticicola</name>
    <dbReference type="NCBI Taxonomy" id="2082293"/>
    <lineage>
        <taxon>Eukaryota</taxon>
        <taxon>Fungi</taxon>
        <taxon>Dikarya</taxon>
        <taxon>Ascomycota</taxon>
        <taxon>Pezizomycotina</taxon>
        <taxon>Leotiomycetes</taxon>
        <taxon>Helotiales</taxon>
        <taxon>Hyaloscyphaceae</taxon>
        <taxon>Hyaloscypha</taxon>
    </lineage>
</organism>
<keyword evidence="1" id="KW-0472">Membrane</keyword>
<name>A0A2J6QDV9_9HELO</name>
<evidence type="ECO:0000313" key="2">
    <source>
        <dbReference type="EMBL" id="PMD24428.1"/>
    </source>
</evidence>
<evidence type="ECO:0000313" key="3">
    <source>
        <dbReference type="Proteomes" id="UP000235672"/>
    </source>
</evidence>